<evidence type="ECO:0000313" key="2">
    <source>
        <dbReference type="Proteomes" id="UP000790377"/>
    </source>
</evidence>
<feature type="non-terminal residue" evidence="1">
    <location>
        <position position="731"/>
    </location>
</feature>
<gene>
    <name evidence="1" type="ORF">BJ138DRAFT_1120858</name>
</gene>
<dbReference type="Proteomes" id="UP000790377">
    <property type="component" value="Unassembled WGS sequence"/>
</dbReference>
<proteinExistence type="predicted"/>
<evidence type="ECO:0000313" key="1">
    <source>
        <dbReference type="EMBL" id="KAH7902995.1"/>
    </source>
</evidence>
<protein>
    <submittedName>
        <fullName evidence="1">Uncharacterized protein</fullName>
    </submittedName>
</protein>
<name>A0ACB7ZP77_9AGAM</name>
<dbReference type="EMBL" id="MU269323">
    <property type="protein sequence ID" value="KAH7902995.1"/>
    <property type="molecule type" value="Genomic_DNA"/>
</dbReference>
<sequence length="731" mass="81978">MYWKRIAALFGWQTTATEHTVNVNAYDFQQNGTDCGPIAASVAMYLLRNGPDAYLGTITKARPTPTECAHFVRKSLLDCVSNSLFTCHRWWESMKHTEAWLEKPAQEVVEVIRNGGLEMSTEVTVLRVLLARAQDRCCFCKESSKADLQRAAGHDNGSGCSDGPEVVPGGGFGSEGESSSDPNAFKATLPLRLKKLKAAQKARNRVLGASRAPRFKPEAVALPAERFHPLPVDDAFDDYLDGPTLEDLEHAIRENAQEKQRSTWENFRDYGYRTLPDFAVSFNKQHPTHVSEHVLPVGAPEFLDPKPWDEDVAHHQPLDRSGAPLDVSVEDGKVLGMAEMLEEAGPVNSPKSVDLFVHGLTVEKKYVCLRPERNAELLCTGEVRVTLDIDSLIWVTHEPRVLGSLKVNVLPYFGSKPPIAKNNHCQVEILLPQSEQDATLHGSRRSEWFTKSVPISSVPHIHFAQMGDGSGSVNFYVAFPRMMHKNPNNGRAATLVPAPVQMAWLTQVLLPAMKKASPQEIQEYANFTYEEWKWKATVNKQLKTSRTLTLDPTTILDMVRRMRDLVSGSPDQLDMFGSFFFIADTRGIKLNTITVRGRSPNPLHTLYQEIPTLDWEHMMRRENGQLLLDLGVSYHPDPVSGEPMVGMWKLNSVHASYAKAGMNKPEEFKTCTMPRHGGLQATMERTRSRAVQLTFRSTYNLIFEAFRRPGQEEKFCVDSEAYANTAVFQQT</sequence>
<keyword evidence="2" id="KW-1185">Reference proteome</keyword>
<reference evidence="1" key="1">
    <citation type="journal article" date="2021" name="New Phytol.">
        <title>Evolutionary innovations through gain and loss of genes in the ectomycorrhizal Boletales.</title>
        <authorList>
            <person name="Wu G."/>
            <person name="Miyauchi S."/>
            <person name="Morin E."/>
            <person name="Kuo A."/>
            <person name="Drula E."/>
            <person name="Varga T."/>
            <person name="Kohler A."/>
            <person name="Feng B."/>
            <person name="Cao Y."/>
            <person name="Lipzen A."/>
            <person name="Daum C."/>
            <person name="Hundley H."/>
            <person name="Pangilinan J."/>
            <person name="Johnson J."/>
            <person name="Barry K."/>
            <person name="LaButti K."/>
            <person name="Ng V."/>
            <person name="Ahrendt S."/>
            <person name="Min B."/>
            <person name="Choi I.G."/>
            <person name="Park H."/>
            <person name="Plett J.M."/>
            <person name="Magnuson J."/>
            <person name="Spatafora J.W."/>
            <person name="Nagy L.G."/>
            <person name="Henrissat B."/>
            <person name="Grigoriev I.V."/>
            <person name="Yang Z.L."/>
            <person name="Xu J."/>
            <person name="Martin F.M."/>
        </authorList>
    </citation>
    <scope>NUCLEOTIDE SEQUENCE</scope>
    <source>
        <strain evidence="1">ATCC 28755</strain>
    </source>
</reference>
<comment type="caution">
    <text evidence="1">The sequence shown here is derived from an EMBL/GenBank/DDBJ whole genome shotgun (WGS) entry which is preliminary data.</text>
</comment>
<accession>A0ACB7ZP77</accession>
<organism evidence="1 2">
    <name type="scientific">Hygrophoropsis aurantiaca</name>
    <dbReference type="NCBI Taxonomy" id="72124"/>
    <lineage>
        <taxon>Eukaryota</taxon>
        <taxon>Fungi</taxon>
        <taxon>Dikarya</taxon>
        <taxon>Basidiomycota</taxon>
        <taxon>Agaricomycotina</taxon>
        <taxon>Agaricomycetes</taxon>
        <taxon>Agaricomycetidae</taxon>
        <taxon>Boletales</taxon>
        <taxon>Coniophorineae</taxon>
        <taxon>Hygrophoropsidaceae</taxon>
        <taxon>Hygrophoropsis</taxon>
    </lineage>
</organism>